<keyword evidence="5 9" id="KW-0812">Transmembrane</keyword>
<evidence type="ECO:0000256" key="8">
    <source>
        <dbReference type="SAM" id="MobiDB-lite"/>
    </source>
</evidence>
<evidence type="ECO:0000313" key="11">
    <source>
        <dbReference type="EMBL" id="QUR67785.1"/>
    </source>
</evidence>
<evidence type="ECO:0000256" key="5">
    <source>
        <dbReference type="ARBA" id="ARBA00022692"/>
    </source>
</evidence>
<evidence type="ECO:0000313" key="12">
    <source>
        <dbReference type="Proteomes" id="UP000682202"/>
    </source>
</evidence>
<dbReference type="SUPFAM" id="SSF103473">
    <property type="entry name" value="MFS general substrate transporter"/>
    <property type="match status" value="1"/>
</dbReference>
<name>A0A975JY04_9MYCO</name>
<feature type="transmembrane region" description="Helical" evidence="9">
    <location>
        <begin position="262"/>
        <end position="280"/>
    </location>
</feature>
<dbReference type="PANTHER" id="PTHR23502:SF132">
    <property type="entry name" value="POLYAMINE TRANSPORTER 2-RELATED"/>
    <property type="match status" value="1"/>
</dbReference>
<accession>A0A975JY04</accession>
<dbReference type="EMBL" id="CP046600">
    <property type="protein sequence ID" value="QUR67785.1"/>
    <property type="molecule type" value="Genomic_DNA"/>
</dbReference>
<keyword evidence="4" id="KW-1003">Cell membrane</keyword>
<feature type="transmembrane region" description="Helical" evidence="9">
    <location>
        <begin position="173"/>
        <end position="195"/>
    </location>
</feature>
<comment type="subcellular location">
    <subcellularLocation>
        <location evidence="1">Cell membrane</location>
        <topology evidence="1">Multi-pass membrane protein</topology>
    </subcellularLocation>
</comment>
<dbReference type="GO" id="GO:1990961">
    <property type="term" value="P:xenobiotic detoxification by transmembrane export across the plasma membrane"/>
    <property type="evidence" value="ECO:0007669"/>
    <property type="project" value="InterPro"/>
</dbReference>
<feature type="transmembrane region" description="Helical" evidence="9">
    <location>
        <begin position="88"/>
        <end position="106"/>
    </location>
</feature>
<dbReference type="Pfam" id="PF07690">
    <property type="entry name" value="MFS_1"/>
    <property type="match status" value="1"/>
</dbReference>
<reference evidence="11" key="1">
    <citation type="submission" date="2019-12" db="EMBL/GenBank/DDBJ databases">
        <title>Mycobacterium spongiae sp. nov.</title>
        <authorList>
            <person name="Stinear T."/>
        </authorList>
    </citation>
    <scope>NUCLEOTIDE SEQUENCE</scope>
    <source>
        <strain evidence="11">FSD4b-SM</strain>
    </source>
</reference>
<feature type="region of interest" description="Disordered" evidence="8">
    <location>
        <begin position="404"/>
        <end position="423"/>
    </location>
</feature>
<feature type="transmembrane region" description="Helical" evidence="9">
    <location>
        <begin position="380"/>
        <end position="401"/>
    </location>
</feature>
<dbReference type="InterPro" id="IPR036259">
    <property type="entry name" value="MFS_trans_sf"/>
</dbReference>
<dbReference type="RefSeq" id="WP_211695359.1">
    <property type="nucleotide sequence ID" value="NZ_CP046600.1"/>
</dbReference>
<evidence type="ECO:0000259" key="10">
    <source>
        <dbReference type="PROSITE" id="PS50850"/>
    </source>
</evidence>
<evidence type="ECO:0000256" key="2">
    <source>
        <dbReference type="ARBA" id="ARBA00006236"/>
    </source>
</evidence>
<evidence type="ECO:0000256" key="1">
    <source>
        <dbReference type="ARBA" id="ARBA00004651"/>
    </source>
</evidence>
<dbReference type="InterPro" id="IPR004812">
    <property type="entry name" value="Efflux_drug-R_Bcr/CmlA"/>
</dbReference>
<dbReference type="KEGG" id="mspg:F6B93_12340"/>
<dbReference type="GO" id="GO:0005886">
    <property type="term" value="C:plasma membrane"/>
    <property type="evidence" value="ECO:0007669"/>
    <property type="project" value="UniProtKB-SubCell"/>
</dbReference>
<feature type="transmembrane region" description="Helical" evidence="9">
    <location>
        <begin position="349"/>
        <end position="368"/>
    </location>
</feature>
<keyword evidence="6 9" id="KW-1133">Transmembrane helix</keyword>
<dbReference type="CDD" id="cd17320">
    <property type="entry name" value="MFS_MdfA_MDR_like"/>
    <property type="match status" value="1"/>
</dbReference>
<feature type="transmembrane region" description="Helical" evidence="9">
    <location>
        <begin position="226"/>
        <end position="250"/>
    </location>
</feature>
<dbReference type="NCBIfam" id="TIGR00710">
    <property type="entry name" value="efflux_Bcr_CflA"/>
    <property type="match status" value="1"/>
</dbReference>
<sequence length="449" mass="44893">MTTAVDPSPHRDAAPRIPLGLLATLALLSAVAPFSTDLYLPAFPQMAADLCTSPTNVQLTLTACLLGLAIGPLAFGPLSDRIGRLRPLLAGAAICVLASLAAALAPSIQVLIAARFAQGFAGAAGMVIGRAIIADLATGRAAARAFSLLMLVGGLAPVAAPLAGGFIVEPLGWRGALAVVLGLSVAMLVAVLVVVRESHTAQRRAQLHQQKAVAGSPLRDLTGRAFVGQLIAFGFSFAMMMAYISASPFIYQNMMGLSSAQYGAAFGINALGLLLSSGLSARLSARHEPRRIAAVGLAIILGASGTVLALTVARVPAGWLAVSLLAAACGMGLVYGNTTALAQAAAPRASGAASAALGTAQFLLAAAASPLVGLGGAHTATPLGIVMLCAASIACAGFVAAGRPSASRQPSAPPALPRAEGRYGERRCETSELCSMGVVGGLNPAGVLS</sequence>
<proteinExistence type="inferred from homology"/>
<dbReference type="PANTHER" id="PTHR23502">
    <property type="entry name" value="MAJOR FACILITATOR SUPERFAMILY"/>
    <property type="match status" value="1"/>
</dbReference>
<evidence type="ECO:0000256" key="6">
    <source>
        <dbReference type="ARBA" id="ARBA00022989"/>
    </source>
</evidence>
<keyword evidence="3" id="KW-0813">Transport</keyword>
<dbReference type="InterPro" id="IPR020846">
    <property type="entry name" value="MFS_dom"/>
</dbReference>
<dbReference type="InterPro" id="IPR011701">
    <property type="entry name" value="MFS"/>
</dbReference>
<keyword evidence="7 9" id="KW-0472">Membrane</keyword>
<evidence type="ECO:0000256" key="9">
    <source>
        <dbReference type="SAM" id="Phobius"/>
    </source>
</evidence>
<feature type="transmembrane region" description="Helical" evidence="9">
    <location>
        <begin position="112"/>
        <end position="133"/>
    </location>
</feature>
<gene>
    <name evidence="11" type="ORF">F6B93_12340</name>
</gene>
<dbReference type="GO" id="GO:0042910">
    <property type="term" value="F:xenobiotic transmembrane transporter activity"/>
    <property type="evidence" value="ECO:0007669"/>
    <property type="project" value="InterPro"/>
</dbReference>
<feature type="domain" description="Major facilitator superfamily (MFS) profile" evidence="10">
    <location>
        <begin position="21"/>
        <end position="407"/>
    </location>
</feature>
<feature type="transmembrane region" description="Helical" evidence="9">
    <location>
        <begin position="292"/>
        <end position="313"/>
    </location>
</feature>
<feature type="transmembrane region" description="Helical" evidence="9">
    <location>
        <begin position="319"/>
        <end position="337"/>
    </location>
</feature>
<evidence type="ECO:0000256" key="3">
    <source>
        <dbReference type="ARBA" id="ARBA00022448"/>
    </source>
</evidence>
<dbReference type="PROSITE" id="PS50850">
    <property type="entry name" value="MFS"/>
    <property type="match status" value="1"/>
</dbReference>
<evidence type="ECO:0000256" key="4">
    <source>
        <dbReference type="ARBA" id="ARBA00022475"/>
    </source>
</evidence>
<dbReference type="AlphaFoldDB" id="A0A975JY04"/>
<comment type="similarity">
    <text evidence="2">Belongs to the major facilitator superfamily. Bcr/CmlA family.</text>
</comment>
<dbReference type="Gene3D" id="1.20.1720.10">
    <property type="entry name" value="Multidrug resistance protein D"/>
    <property type="match status" value="1"/>
</dbReference>
<evidence type="ECO:0000256" key="7">
    <source>
        <dbReference type="ARBA" id="ARBA00023136"/>
    </source>
</evidence>
<feature type="transmembrane region" description="Helical" evidence="9">
    <location>
        <begin position="145"/>
        <end position="167"/>
    </location>
</feature>
<feature type="transmembrane region" description="Helical" evidence="9">
    <location>
        <begin position="57"/>
        <end position="76"/>
    </location>
</feature>
<protein>
    <submittedName>
        <fullName evidence="11">Bcr/CflA family efflux MFS transporter</fullName>
    </submittedName>
</protein>
<organism evidence="11 12">
    <name type="scientific">Mycobacterium spongiae</name>
    <dbReference type="NCBI Taxonomy" id="886343"/>
    <lineage>
        <taxon>Bacteria</taxon>
        <taxon>Bacillati</taxon>
        <taxon>Actinomycetota</taxon>
        <taxon>Actinomycetes</taxon>
        <taxon>Mycobacteriales</taxon>
        <taxon>Mycobacteriaceae</taxon>
        <taxon>Mycobacterium</taxon>
    </lineage>
</organism>
<dbReference type="Proteomes" id="UP000682202">
    <property type="component" value="Chromosome"/>
</dbReference>
<keyword evidence="12" id="KW-1185">Reference proteome</keyword>